<evidence type="ECO:0000256" key="3">
    <source>
        <dbReference type="ARBA" id="ARBA00022448"/>
    </source>
</evidence>
<sequence>MGSVGRMGETGMDRTSSDDSRRLPASAAATALRAGGGTPPSGWRAALAGLSPSYFGLVMATGIVSLGSGMMGLPLVSRLLFLLNVVQYAVLCGLYALRAIHHPRRFFGDMVDHLRGPGYFTTVAGTGILASQFIVQTDNIRVGFVLWAVAVVLWLGLTYTIFTAFTVKPDKPTLDRGISGAWLLAVVATQSLAVSSALLAARIGQPFRLELNLMALSMWLWGGMLYIWMMSLIFYRYAFFRFSPDDLAPPYWINMGAMAISTLAGSLLILNAPAAPYLVSLLPFLKGFTVFYWATGTWWIPMLLLLGIWRYVFQRFPFQYDPLYWGAVFPLGMYAACTWQMDHAMGFGFLSVLPRGFLYIALFAWVLTFAGMIRQVVRIMRASGRAGPA</sequence>
<dbReference type="EMBL" id="BAAAFN010000006">
    <property type="protein sequence ID" value="GAA0218097.1"/>
    <property type="molecule type" value="Genomic_DNA"/>
</dbReference>
<dbReference type="InterPro" id="IPR038665">
    <property type="entry name" value="Voltage-dep_anion_channel_sf"/>
</dbReference>
<keyword evidence="4" id="KW-1003">Cell membrane</keyword>
<dbReference type="Proteomes" id="UP001501176">
    <property type="component" value="Unassembled WGS sequence"/>
</dbReference>
<feature type="transmembrane region" description="Helical" evidence="9">
    <location>
        <begin position="79"/>
        <end position="97"/>
    </location>
</feature>
<protein>
    <submittedName>
        <fullName evidence="10">Tellurite resistance/C4-dicarboxylate transporter family protein</fullName>
    </submittedName>
</protein>
<feature type="transmembrane region" description="Helical" evidence="9">
    <location>
        <begin position="323"/>
        <end position="341"/>
    </location>
</feature>
<dbReference type="Pfam" id="PF03595">
    <property type="entry name" value="SLAC1"/>
    <property type="match status" value="1"/>
</dbReference>
<keyword evidence="6 9" id="KW-1133">Transmembrane helix</keyword>
<keyword evidence="3" id="KW-0813">Transport</keyword>
<dbReference type="CDD" id="cd09319">
    <property type="entry name" value="TDT_like_1"/>
    <property type="match status" value="1"/>
</dbReference>
<proteinExistence type="inferred from homology"/>
<evidence type="ECO:0000256" key="1">
    <source>
        <dbReference type="ARBA" id="ARBA00004651"/>
    </source>
</evidence>
<feature type="transmembrane region" description="Helical" evidence="9">
    <location>
        <begin position="356"/>
        <end position="377"/>
    </location>
</feature>
<evidence type="ECO:0000256" key="8">
    <source>
        <dbReference type="SAM" id="MobiDB-lite"/>
    </source>
</evidence>
<keyword evidence="5 9" id="KW-0812">Transmembrane</keyword>
<feature type="compositionally biased region" description="Basic and acidic residues" evidence="8">
    <location>
        <begin position="11"/>
        <end position="22"/>
    </location>
</feature>
<evidence type="ECO:0000256" key="2">
    <source>
        <dbReference type="ARBA" id="ARBA00008566"/>
    </source>
</evidence>
<evidence type="ECO:0000313" key="10">
    <source>
        <dbReference type="EMBL" id="GAA0218097.1"/>
    </source>
</evidence>
<name>A0ABP3CXQ1_9BURK</name>
<evidence type="ECO:0000256" key="4">
    <source>
        <dbReference type="ARBA" id="ARBA00022475"/>
    </source>
</evidence>
<evidence type="ECO:0000256" key="5">
    <source>
        <dbReference type="ARBA" id="ARBA00022692"/>
    </source>
</evidence>
<feature type="transmembrane region" description="Helical" evidence="9">
    <location>
        <begin position="54"/>
        <end position="73"/>
    </location>
</feature>
<evidence type="ECO:0000256" key="9">
    <source>
        <dbReference type="SAM" id="Phobius"/>
    </source>
</evidence>
<gene>
    <name evidence="10" type="ORF">GCM10009125_03750</name>
</gene>
<comment type="similarity">
    <text evidence="2">Belongs to the tellurite-resistance/dicarboxylate transporter (TDT) family.</text>
</comment>
<feature type="transmembrane region" description="Helical" evidence="9">
    <location>
        <begin position="147"/>
        <end position="167"/>
    </location>
</feature>
<keyword evidence="7 9" id="KW-0472">Membrane</keyword>
<dbReference type="InterPro" id="IPR004695">
    <property type="entry name" value="SLAC1/Mae1/Ssu1/TehA"/>
</dbReference>
<reference evidence="11" key="1">
    <citation type="journal article" date="2019" name="Int. J. Syst. Evol. Microbiol.">
        <title>The Global Catalogue of Microorganisms (GCM) 10K type strain sequencing project: providing services to taxonomists for standard genome sequencing and annotation.</title>
        <authorList>
            <consortium name="The Broad Institute Genomics Platform"/>
            <consortium name="The Broad Institute Genome Sequencing Center for Infectious Disease"/>
            <person name="Wu L."/>
            <person name="Ma J."/>
        </authorList>
    </citation>
    <scope>NUCLEOTIDE SEQUENCE [LARGE SCALE GENOMIC DNA]</scope>
    <source>
        <strain evidence="11">JCM 16240</strain>
    </source>
</reference>
<dbReference type="InterPro" id="IPR051629">
    <property type="entry name" value="Sulfite_efflux_TDT"/>
</dbReference>
<feature type="transmembrane region" description="Helical" evidence="9">
    <location>
        <begin position="219"/>
        <end position="239"/>
    </location>
</feature>
<organism evidence="10 11">
    <name type="scientific">Castellaniella daejeonensis</name>
    <dbReference type="NCBI Taxonomy" id="659013"/>
    <lineage>
        <taxon>Bacteria</taxon>
        <taxon>Pseudomonadati</taxon>
        <taxon>Pseudomonadota</taxon>
        <taxon>Betaproteobacteria</taxon>
        <taxon>Burkholderiales</taxon>
        <taxon>Alcaligenaceae</taxon>
        <taxon>Castellaniella</taxon>
    </lineage>
</organism>
<comment type="subcellular location">
    <subcellularLocation>
        <location evidence="1">Cell membrane</location>
        <topology evidence="1">Multi-pass membrane protein</topology>
    </subcellularLocation>
</comment>
<comment type="caution">
    <text evidence="10">The sequence shown here is derived from an EMBL/GenBank/DDBJ whole genome shotgun (WGS) entry which is preliminary data.</text>
</comment>
<dbReference type="PANTHER" id="PTHR31686:SF1">
    <property type="entry name" value="SULFITE EFFLUX PUMP SSU1"/>
    <property type="match status" value="1"/>
</dbReference>
<evidence type="ECO:0000256" key="7">
    <source>
        <dbReference type="ARBA" id="ARBA00023136"/>
    </source>
</evidence>
<feature type="region of interest" description="Disordered" evidence="8">
    <location>
        <begin position="1"/>
        <end position="22"/>
    </location>
</feature>
<feature type="transmembrane region" description="Helical" evidence="9">
    <location>
        <begin position="251"/>
        <end position="270"/>
    </location>
</feature>
<dbReference type="PANTHER" id="PTHR31686">
    <property type="match status" value="1"/>
</dbReference>
<feature type="transmembrane region" description="Helical" evidence="9">
    <location>
        <begin position="118"/>
        <end position="135"/>
    </location>
</feature>
<feature type="transmembrane region" description="Helical" evidence="9">
    <location>
        <begin position="290"/>
        <end position="311"/>
    </location>
</feature>
<keyword evidence="11" id="KW-1185">Reference proteome</keyword>
<evidence type="ECO:0000313" key="11">
    <source>
        <dbReference type="Proteomes" id="UP001501176"/>
    </source>
</evidence>
<evidence type="ECO:0000256" key="6">
    <source>
        <dbReference type="ARBA" id="ARBA00022989"/>
    </source>
</evidence>
<accession>A0ABP3CXQ1</accession>
<dbReference type="Gene3D" id="1.50.10.150">
    <property type="entry name" value="Voltage-dependent anion channel"/>
    <property type="match status" value="1"/>
</dbReference>